<keyword evidence="3" id="KW-1185">Reference proteome</keyword>
<feature type="signal peptide" evidence="1">
    <location>
        <begin position="1"/>
        <end position="26"/>
    </location>
</feature>
<proteinExistence type="predicted"/>
<dbReference type="GeneID" id="68103294"/>
<dbReference type="AlphaFoldDB" id="A0AA88KCY7"/>
<protein>
    <submittedName>
        <fullName evidence="2">Uncharacterized protein</fullName>
    </submittedName>
</protein>
<evidence type="ECO:0000313" key="3">
    <source>
        <dbReference type="Proteomes" id="UP000816034"/>
    </source>
</evidence>
<dbReference type="Proteomes" id="UP000816034">
    <property type="component" value="Unassembled WGS sequence"/>
</dbReference>
<dbReference type="RefSeq" id="XP_044543444.1">
    <property type="nucleotide sequence ID" value="XM_044686429.1"/>
</dbReference>
<organism evidence="2 3">
    <name type="scientific">Naegleria lovaniensis</name>
    <name type="common">Amoeba</name>
    <dbReference type="NCBI Taxonomy" id="51637"/>
    <lineage>
        <taxon>Eukaryota</taxon>
        <taxon>Discoba</taxon>
        <taxon>Heterolobosea</taxon>
        <taxon>Tetramitia</taxon>
        <taxon>Eutetramitia</taxon>
        <taxon>Vahlkampfiidae</taxon>
        <taxon>Naegleria</taxon>
    </lineage>
</organism>
<comment type="caution">
    <text evidence="2">The sequence shown here is derived from an EMBL/GenBank/DDBJ whole genome shotgun (WGS) entry which is preliminary data.</text>
</comment>
<accession>A0AA88KCY7</accession>
<evidence type="ECO:0000313" key="2">
    <source>
        <dbReference type="EMBL" id="KAG2374270.1"/>
    </source>
</evidence>
<sequence>MLLSMISPTTLLCLVLTSYLVVHVSSSMILRGVASSQIVSKPMSTTKQNNNGYCCLPSHGSFSSIRVASYNQKPFSVSKEILYFEFSTRSQPRLRKDVYVNDGMTLDSSTIEFIDQNVLYSYYWKANRTDCICRSLYNGGLEQCFGGNNNDWNVQLLNVFGMNVTRLYLTNPNTGENHDNWFISNSEKMGKNECFPFRSLIFADGPISAGGYYVDESNFYNFETSKVDPSLFDLPNKCIHVNCKPF</sequence>
<name>A0AA88KCY7_NAELO</name>
<keyword evidence="1" id="KW-0732">Signal</keyword>
<evidence type="ECO:0000256" key="1">
    <source>
        <dbReference type="SAM" id="SignalP"/>
    </source>
</evidence>
<dbReference type="EMBL" id="PYSW02000046">
    <property type="protein sequence ID" value="KAG2374270.1"/>
    <property type="molecule type" value="Genomic_DNA"/>
</dbReference>
<reference evidence="2 3" key="1">
    <citation type="journal article" date="2018" name="BMC Genomics">
        <title>The genome of Naegleria lovaniensis, the basis for a comparative approach to unravel pathogenicity factors of the human pathogenic amoeba N. fowleri.</title>
        <authorList>
            <person name="Liechti N."/>
            <person name="Schurch N."/>
            <person name="Bruggmann R."/>
            <person name="Wittwer M."/>
        </authorList>
    </citation>
    <scope>NUCLEOTIDE SEQUENCE [LARGE SCALE GENOMIC DNA]</scope>
    <source>
        <strain evidence="2 3">ATCC 30569</strain>
    </source>
</reference>
<feature type="chain" id="PRO_5041704600" evidence="1">
    <location>
        <begin position="27"/>
        <end position="246"/>
    </location>
</feature>
<gene>
    <name evidence="2" type="ORF">C9374_010840</name>
</gene>